<keyword evidence="3" id="KW-0964">Secreted</keyword>
<dbReference type="InterPro" id="IPR000768">
    <property type="entry name" value="ART"/>
</dbReference>
<evidence type="ECO:0000256" key="4">
    <source>
        <dbReference type="ARBA" id="ARBA00022656"/>
    </source>
</evidence>
<name>A0A8T2MX64_9TELE</name>
<dbReference type="SUPFAM" id="SSF56399">
    <property type="entry name" value="ADP-ribosylation"/>
    <property type="match status" value="1"/>
</dbReference>
<accession>A0A8T2MX64</accession>
<keyword evidence="6 14" id="KW-0808">Transferase</keyword>
<evidence type="ECO:0000256" key="8">
    <source>
        <dbReference type="ARBA" id="ARBA00022729"/>
    </source>
</evidence>
<dbReference type="GO" id="GO:0005576">
    <property type="term" value="C:extracellular region"/>
    <property type="evidence" value="ECO:0007669"/>
    <property type="project" value="UniProtKB-SubCell"/>
</dbReference>
<comment type="subcellular location">
    <subcellularLocation>
        <location evidence="1">Secreted</location>
    </subcellularLocation>
</comment>
<dbReference type="OrthoDB" id="423533at2759"/>
<comment type="similarity">
    <text evidence="2 14">Belongs to the Arg-specific ADP-ribosyltransferase family.</text>
</comment>
<keyword evidence="12" id="KW-1015">Disulfide bond</keyword>
<keyword evidence="9 14" id="KW-0521">NADP</keyword>
<evidence type="ECO:0000256" key="11">
    <source>
        <dbReference type="ARBA" id="ARBA00023027"/>
    </source>
</evidence>
<evidence type="ECO:0000313" key="15">
    <source>
        <dbReference type="EMBL" id="KAG9332283.1"/>
    </source>
</evidence>
<dbReference type="GO" id="GO:0016779">
    <property type="term" value="F:nucleotidyltransferase activity"/>
    <property type="evidence" value="ECO:0007669"/>
    <property type="project" value="UniProtKB-KW"/>
</dbReference>
<keyword evidence="10" id="KW-0843">Virulence</keyword>
<keyword evidence="4" id="KW-0800">Toxin</keyword>
<sequence length="375" mass="41940">MYQAAEVQWPSLPSNSSPAPAIIFLRSGIELTGSPIWARCAGLLIRSFISPWSYVVRSKSPYDFDMALSSVDDCYLSCSEHMLTHVRDTFLPQELSQNTDFSRAWQTAKQKWLKKKKPLNGHLEEEHAVALLSYTLGGQKPIYAQFNQATRTGAQQYANGKFQYKSLHFLLADALRLIKASDDSDSSCLTVYRRSTVKFKDTNVGEMVRFGSFTSCSLNKEKESFGRETCFVIDTCLGAKVGAYSANPHEEEVLIPPYEMFQVKGKKYRQDHSGLRCNVIYTLQSGGVYSQQGALQNGHCFPQPNSLLKSSSWGLKGNVDLQGGLKFSTDTQITVSLQVLINQSQQLKHMPVKDSFCMVSFHIFSNSSSSCFSDI</sequence>
<dbReference type="PROSITE" id="PS51996">
    <property type="entry name" value="TR_MART"/>
    <property type="match status" value="1"/>
</dbReference>
<keyword evidence="5 14" id="KW-0328">Glycosyltransferase</keyword>
<keyword evidence="11 14" id="KW-0520">NAD</keyword>
<keyword evidence="7" id="KW-0548">Nucleotidyltransferase</keyword>
<dbReference type="InterPro" id="IPR050999">
    <property type="entry name" value="ADP-ribosyltransferase_ARG"/>
</dbReference>
<protein>
    <recommendedName>
        <fullName evidence="14">NAD(P)(+)--arginine ADP-ribosyltransferase</fullName>
        <ecNumber evidence="14">2.4.2.31</ecNumber>
    </recommendedName>
    <alternativeName>
        <fullName evidence="14">Mono(ADP-ribosyl)transferase</fullName>
    </alternativeName>
</protein>
<evidence type="ECO:0000256" key="6">
    <source>
        <dbReference type="ARBA" id="ARBA00022679"/>
    </source>
</evidence>
<evidence type="ECO:0000313" key="16">
    <source>
        <dbReference type="Proteomes" id="UP000824540"/>
    </source>
</evidence>
<dbReference type="Pfam" id="PF01129">
    <property type="entry name" value="ART"/>
    <property type="match status" value="1"/>
</dbReference>
<organism evidence="15 16">
    <name type="scientific">Albula glossodonta</name>
    <name type="common">roundjaw bonefish</name>
    <dbReference type="NCBI Taxonomy" id="121402"/>
    <lineage>
        <taxon>Eukaryota</taxon>
        <taxon>Metazoa</taxon>
        <taxon>Chordata</taxon>
        <taxon>Craniata</taxon>
        <taxon>Vertebrata</taxon>
        <taxon>Euteleostomi</taxon>
        <taxon>Actinopterygii</taxon>
        <taxon>Neopterygii</taxon>
        <taxon>Teleostei</taxon>
        <taxon>Albuliformes</taxon>
        <taxon>Albulidae</taxon>
        <taxon>Albula</taxon>
    </lineage>
</organism>
<dbReference type="GO" id="GO:0003950">
    <property type="term" value="F:NAD+ poly-ADP-ribosyltransferase activity"/>
    <property type="evidence" value="ECO:0007669"/>
    <property type="project" value="TreeGrafter"/>
</dbReference>
<evidence type="ECO:0000256" key="2">
    <source>
        <dbReference type="ARBA" id="ARBA00009558"/>
    </source>
</evidence>
<dbReference type="EC" id="2.4.2.31" evidence="14"/>
<dbReference type="Proteomes" id="UP000824540">
    <property type="component" value="Unassembled WGS sequence"/>
</dbReference>
<evidence type="ECO:0000256" key="7">
    <source>
        <dbReference type="ARBA" id="ARBA00022695"/>
    </source>
</evidence>
<evidence type="ECO:0000256" key="9">
    <source>
        <dbReference type="ARBA" id="ARBA00022857"/>
    </source>
</evidence>
<gene>
    <name evidence="15" type="ORF">JZ751_015444</name>
</gene>
<evidence type="ECO:0000256" key="1">
    <source>
        <dbReference type="ARBA" id="ARBA00004613"/>
    </source>
</evidence>
<proteinExistence type="inferred from homology"/>
<evidence type="ECO:0000256" key="13">
    <source>
        <dbReference type="ARBA" id="ARBA00047597"/>
    </source>
</evidence>
<evidence type="ECO:0000256" key="14">
    <source>
        <dbReference type="RuleBase" id="RU361228"/>
    </source>
</evidence>
<evidence type="ECO:0000256" key="3">
    <source>
        <dbReference type="ARBA" id="ARBA00022525"/>
    </source>
</evidence>
<keyword evidence="16" id="KW-1185">Reference proteome</keyword>
<reference evidence="15" key="1">
    <citation type="thesis" date="2021" institute="BYU ScholarsArchive" country="Provo, UT, USA">
        <title>Applications of and Algorithms for Genome Assembly and Genomic Analyses with an Emphasis on Marine Teleosts.</title>
        <authorList>
            <person name="Pickett B.D."/>
        </authorList>
    </citation>
    <scope>NUCLEOTIDE SEQUENCE</scope>
    <source>
        <strain evidence="15">HI-2016</strain>
    </source>
</reference>
<evidence type="ECO:0000256" key="12">
    <source>
        <dbReference type="ARBA" id="ARBA00023157"/>
    </source>
</evidence>
<evidence type="ECO:0000256" key="5">
    <source>
        <dbReference type="ARBA" id="ARBA00022676"/>
    </source>
</evidence>
<dbReference type="GO" id="GO:0106274">
    <property type="term" value="F:NAD+-protein-arginine ADP-ribosyltransferase activity"/>
    <property type="evidence" value="ECO:0007669"/>
    <property type="project" value="UniProtKB-EC"/>
</dbReference>
<dbReference type="Gene3D" id="3.90.176.10">
    <property type="entry name" value="Toxin ADP-ribosyltransferase, Chain A, domain 1"/>
    <property type="match status" value="1"/>
</dbReference>
<dbReference type="GO" id="GO:0090729">
    <property type="term" value="F:toxin activity"/>
    <property type="evidence" value="ECO:0007669"/>
    <property type="project" value="UniProtKB-KW"/>
</dbReference>
<dbReference type="PRINTS" id="PR00970">
    <property type="entry name" value="RIBTRNSFRASE"/>
</dbReference>
<comment type="caution">
    <text evidence="15">The sequence shown here is derived from an EMBL/GenBank/DDBJ whole genome shotgun (WGS) entry which is preliminary data.</text>
</comment>
<keyword evidence="8" id="KW-0732">Signal</keyword>
<dbReference type="EMBL" id="JAFBMS010000246">
    <property type="protein sequence ID" value="KAG9332283.1"/>
    <property type="molecule type" value="Genomic_DNA"/>
</dbReference>
<evidence type="ECO:0000256" key="10">
    <source>
        <dbReference type="ARBA" id="ARBA00023026"/>
    </source>
</evidence>
<dbReference type="PANTHER" id="PTHR10339:SF25">
    <property type="entry name" value="SECRETED EXOENZYME S"/>
    <property type="match status" value="1"/>
</dbReference>
<dbReference type="PANTHER" id="PTHR10339">
    <property type="entry name" value="ADP-RIBOSYLTRANSFERASE"/>
    <property type="match status" value="1"/>
</dbReference>
<dbReference type="FunFam" id="3.90.176.10:FF:000001">
    <property type="entry name" value="NAD(P)(+)--arginine ADP-ribosyltransferase"/>
    <property type="match status" value="1"/>
</dbReference>
<comment type="catalytic activity">
    <reaction evidence="13 14">
        <text>L-arginyl-[protein] + NAD(+) = N(omega)-(ADP-D-ribosyl)-L-arginyl-[protein] + nicotinamide + H(+)</text>
        <dbReference type="Rhea" id="RHEA:19149"/>
        <dbReference type="Rhea" id="RHEA-COMP:10532"/>
        <dbReference type="Rhea" id="RHEA-COMP:15087"/>
        <dbReference type="ChEBI" id="CHEBI:15378"/>
        <dbReference type="ChEBI" id="CHEBI:17154"/>
        <dbReference type="ChEBI" id="CHEBI:29965"/>
        <dbReference type="ChEBI" id="CHEBI:57540"/>
        <dbReference type="ChEBI" id="CHEBI:142554"/>
        <dbReference type="EC" id="2.4.2.31"/>
    </reaction>
</comment>
<dbReference type="AlphaFoldDB" id="A0A8T2MX64"/>